<keyword evidence="1 3" id="KW-0597">Phosphoprotein</keyword>
<dbReference type="FunFam" id="3.40.50.2300:FF:000146">
    <property type="entry name" value="Putative two-component response regulator SSK1p"/>
    <property type="match status" value="1"/>
</dbReference>
<dbReference type="SUPFAM" id="SSF52172">
    <property type="entry name" value="CheY-like"/>
    <property type="match status" value="1"/>
</dbReference>
<keyword evidence="7" id="KW-1185">Reference proteome</keyword>
<feature type="compositionally biased region" description="Basic and acidic residues" evidence="4">
    <location>
        <begin position="808"/>
        <end position="821"/>
    </location>
</feature>
<dbReference type="SMART" id="SM00448">
    <property type="entry name" value="REC"/>
    <property type="match status" value="1"/>
</dbReference>
<feature type="compositionally biased region" description="Low complexity" evidence="4">
    <location>
        <begin position="1320"/>
        <end position="1329"/>
    </location>
</feature>
<sequence>MSGARLPAVRMPSMVAGQGGEEEDLPQDSMMMDLPPSSKFGFAWPAEQPSPAPLPLGAERPVTLSSSDGETDISEEELSAPVKRPPKPEDLAGDLDFITPTNNLTLEQNPLDHAGRLPPIPRLSRAFSMPLPSQLGSLKNPQRTSDSSGSQSPTIEEFRPESEHFRELSLELADSVQMVIQTLLQLSPPQVLDPAKEQFAACSLSIPTPSVSAMFTSLKNLNYISANMSAFSSSHPSGSESGTHSPSLPPVSTIPNDFDVGEMLQSVGDALSGIAAQAGVDLVLFHGDVGMKHIAVKGDESGLSYTLSHVIRQVIGTTKPGDAVEVGLFVEVDPQGASASESEDESMHRLSSPTLYDDTPLRCIFHITHRYSGVELDKSTKIENQLGPHRPSPSFDTLILRHLLRHLGASLDHDLPPRGSFSGRSCEIVITLEPGEPSAVNPSVTVTPVDAAILGYPDIHIADEPTMEELIQFSETLRGKSATLYASSKGSFAHHLSSYLTAWGMDVSHMSTESGADGEYELVGDDSPTGNASALDHSTPTPRDSASSSPPAPRRLPSPSEPAFVLIDDDVAVLRSRLQKIKAEQAYPLTLHARKRPSLASNHRPRSSPQVARVLGSASNTPPQPQVVIVHFTSLANFKLVKDVIQSVLTPTNGVSVRIPEVIVIPKPAGPRRFLTALHTAVTRPVVDPFFVPIATSPMSPGLHSISPFFNMTVGPKSPGARSATSVRTASDKSTRSPKDFSEFSTGHAPPSPLGQSDGMEYFSDAAVKLGASPATGLIIQSPDGQPTGIFFHPKGRTPSNVPPSPNMERDRAQDGREIQPVRHRAYSRASGGDIKTNKGNGGLVPSSSTPTIRPSPRMGSKSDFFETVSSPTKGKGKELPGPAVENQNSVSAEQTVSSPVSASPESAARYLIRRPSQQASSPPSSPQIRTTPGPTGNVRRMSRRPTESAANTPKKGKGATDGNIVPPVSVLIVDDNPINQTILSTFMKKKKIKYDVAKNGEEAVQKWRSGVFHLILMDIQMPVMDGIQATKEIRRIEKQSGTGGFPSTPQSEGQRTPSEASTTDSRTAATPPYRSSVIIVALTASSLQTDRVAALAAGCNDFLTKPVSLQWLNSKIIEWGSIKALQMWADIRPEVVKSISTGQAAQAQQVARRLHVPEGRTSVPGGPARTRTSSNAKNQTPAEGSTTKPASVADKIFAPTTTPVSDASPASESKSAASVPQPLSVVIGMSANEAAKTLAGGHRPQVSVEAVRLPDETVIAPISESLLSPHPSEQYDVPSLLEHVDEPDPHASATALPTNNVTLPSADLPPAEVEKRGLSSSEVSSGGETPRPDGIGSPPRDPPQ</sequence>
<feature type="compositionally biased region" description="Polar residues" evidence="4">
    <location>
        <begin position="134"/>
        <end position="154"/>
    </location>
</feature>
<feature type="region of interest" description="Disordered" evidence="4">
    <location>
        <begin position="232"/>
        <end position="251"/>
    </location>
</feature>
<feature type="compositionally biased region" description="Polar residues" evidence="4">
    <location>
        <begin position="99"/>
        <end position="108"/>
    </location>
</feature>
<feature type="compositionally biased region" description="Low complexity" evidence="4">
    <location>
        <begin position="538"/>
        <end position="549"/>
    </location>
</feature>
<feature type="compositionally biased region" description="Acidic residues" evidence="4">
    <location>
        <begin position="69"/>
        <end position="78"/>
    </location>
</feature>
<feature type="region of interest" description="Disordered" evidence="4">
    <location>
        <begin position="592"/>
        <end position="619"/>
    </location>
</feature>
<feature type="region of interest" description="Disordered" evidence="4">
    <location>
        <begin position="1039"/>
        <end position="1070"/>
    </location>
</feature>
<organism evidence="6 7">
    <name type="scientific">Hermanssonia centrifuga</name>
    <dbReference type="NCBI Taxonomy" id="98765"/>
    <lineage>
        <taxon>Eukaryota</taxon>
        <taxon>Fungi</taxon>
        <taxon>Dikarya</taxon>
        <taxon>Basidiomycota</taxon>
        <taxon>Agaricomycotina</taxon>
        <taxon>Agaricomycetes</taxon>
        <taxon>Polyporales</taxon>
        <taxon>Meruliaceae</taxon>
        <taxon>Hermanssonia</taxon>
    </lineage>
</organism>
<dbReference type="GO" id="GO:0000156">
    <property type="term" value="F:phosphorelay response regulator activity"/>
    <property type="evidence" value="ECO:0007669"/>
    <property type="project" value="UniProtKB-ARBA"/>
</dbReference>
<feature type="region of interest" description="Disordered" evidence="4">
    <location>
        <begin position="1284"/>
        <end position="1345"/>
    </location>
</feature>
<name>A0A2R6NHH6_9APHY</name>
<dbReference type="PANTHER" id="PTHR45339:SF1">
    <property type="entry name" value="HYBRID SIGNAL TRANSDUCTION HISTIDINE KINASE J"/>
    <property type="match status" value="1"/>
</dbReference>
<comment type="caution">
    <text evidence="6">The sequence shown here is derived from an EMBL/GenBank/DDBJ whole genome shotgun (WGS) entry which is preliminary data.</text>
</comment>
<feature type="region of interest" description="Disordered" evidence="4">
    <location>
        <begin position="1"/>
        <end position="160"/>
    </location>
</feature>
<dbReference type="Proteomes" id="UP000186601">
    <property type="component" value="Unassembled WGS sequence"/>
</dbReference>
<feature type="modified residue" description="4-aspartylphosphate" evidence="3">
    <location>
        <position position="1019"/>
    </location>
</feature>
<dbReference type="InterPro" id="IPR011006">
    <property type="entry name" value="CheY-like_superfamily"/>
</dbReference>
<feature type="compositionally biased region" description="Low complexity" evidence="4">
    <location>
        <begin position="846"/>
        <end position="858"/>
    </location>
</feature>
<feature type="compositionally biased region" description="Low complexity" evidence="4">
    <location>
        <begin position="232"/>
        <end position="246"/>
    </location>
</feature>
<evidence type="ECO:0000256" key="2">
    <source>
        <dbReference type="ARBA" id="ARBA00023012"/>
    </source>
</evidence>
<dbReference type="InterPro" id="IPR001789">
    <property type="entry name" value="Sig_transdc_resp-reg_receiver"/>
</dbReference>
<dbReference type="Gene3D" id="3.40.50.2300">
    <property type="match status" value="1"/>
</dbReference>
<evidence type="ECO:0000256" key="4">
    <source>
        <dbReference type="SAM" id="MobiDB-lite"/>
    </source>
</evidence>
<evidence type="ECO:0000256" key="1">
    <source>
        <dbReference type="ARBA" id="ARBA00022553"/>
    </source>
</evidence>
<feature type="region of interest" description="Disordered" evidence="4">
    <location>
        <begin position="794"/>
        <end position="966"/>
    </location>
</feature>
<dbReference type="Pfam" id="PF00072">
    <property type="entry name" value="Response_reg"/>
    <property type="match status" value="1"/>
</dbReference>
<feature type="region of interest" description="Disordered" evidence="4">
    <location>
        <begin position="717"/>
        <end position="759"/>
    </location>
</feature>
<dbReference type="CDD" id="cd17546">
    <property type="entry name" value="REC_hyHK_CKI1_RcsC-like"/>
    <property type="match status" value="1"/>
</dbReference>
<dbReference type="OrthoDB" id="21225at2759"/>
<keyword evidence="2" id="KW-0902">Two-component regulatory system</keyword>
<accession>A0A2R6NHH6</accession>
<gene>
    <name evidence="6" type="ORF">PHLCEN_2v12335</name>
</gene>
<evidence type="ECO:0000313" key="6">
    <source>
        <dbReference type="EMBL" id="PSR71834.1"/>
    </source>
</evidence>
<feature type="region of interest" description="Disordered" evidence="4">
    <location>
        <begin position="1153"/>
        <end position="1194"/>
    </location>
</feature>
<feature type="region of interest" description="Disordered" evidence="4">
    <location>
        <begin position="1201"/>
        <end position="1220"/>
    </location>
</feature>
<evidence type="ECO:0000259" key="5">
    <source>
        <dbReference type="PROSITE" id="PS50110"/>
    </source>
</evidence>
<dbReference type="PROSITE" id="PS50110">
    <property type="entry name" value="RESPONSE_REGULATORY"/>
    <property type="match status" value="1"/>
</dbReference>
<feature type="region of interest" description="Disordered" evidence="4">
    <location>
        <begin position="516"/>
        <end position="561"/>
    </location>
</feature>
<evidence type="ECO:0000256" key="3">
    <source>
        <dbReference type="PROSITE-ProRule" id="PRU00169"/>
    </source>
</evidence>
<dbReference type="PANTHER" id="PTHR45339">
    <property type="entry name" value="HYBRID SIGNAL TRANSDUCTION HISTIDINE KINASE J"/>
    <property type="match status" value="1"/>
</dbReference>
<feature type="compositionally biased region" description="Pro residues" evidence="4">
    <location>
        <begin position="550"/>
        <end position="560"/>
    </location>
</feature>
<feature type="compositionally biased region" description="Polar residues" evidence="4">
    <location>
        <begin position="1046"/>
        <end position="1069"/>
    </location>
</feature>
<feature type="compositionally biased region" description="Low complexity" evidence="4">
    <location>
        <begin position="1206"/>
        <end position="1219"/>
    </location>
</feature>
<feature type="compositionally biased region" description="Polar residues" evidence="4">
    <location>
        <begin position="1171"/>
        <end position="1190"/>
    </location>
</feature>
<reference evidence="6 7" key="1">
    <citation type="submission" date="2018-02" db="EMBL/GenBank/DDBJ databases">
        <title>Genome sequence of the basidiomycete white-rot fungus Phlebia centrifuga.</title>
        <authorList>
            <person name="Granchi Z."/>
            <person name="Peng M."/>
            <person name="de Vries R.P."/>
            <person name="Hilden K."/>
            <person name="Makela M.R."/>
            <person name="Grigoriev I."/>
            <person name="Riley R."/>
        </authorList>
    </citation>
    <scope>NUCLEOTIDE SEQUENCE [LARGE SCALE GENOMIC DNA]</scope>
    <source>
        <strain evidence="6 7">FBCC195</strain>
    </source>
</reference>
<feature type="compositionally biased region" description="Polar residues" evidence="4">
    <location>
        <begin position="886"/>
        <end position="896"/>
    </location>
</feature>
<evidence type="ECO:0000313" key="7">
    <source>
        <dbReference type="Proteomes" id="UP000186601"/>
    </source>
</evidence>
<proteinExistence type="predicted"/>
<dbReference type="STRING" id="98765.A0A2R6NHH6"/>
<feature type="domain" description="Response regulatory" evidence="5">
    <location>
        <begin position="970"/>
        <end position="1121"/>
    </location>
</feature>
<feature type="compositionally biased region" description="Low complexity" evidence="4">
    <location>
        <begin position="897"/>
        <end position="909"/>
    </location>
</feature>
<dbReference type="EMBL" id="MLYV02001242">
    <property type="protein sequence ID" value="PSR71834.1"/>
    <property type="molecule type" value="Genomic_DNA"/>
</dbReference>
<feature type="compositionally biased region" description="Basic and acidic residues" evidence="4">
    <location>
        <begin position="730"/>
        <end position="742"/>
    </location>
</feature>
<protein>
    <recommendedName>
        <fullName evidence="5">Response regulatory domain-containing protein</fullName>
    </recommendedName>
</protein>